<feature type="transmembrane region" description="Helical" evidence="7">
    <location>
        <begin position="322"/>
        <end position="341"/>
    </location>
</feature>
<dbReference type="PIRSF" id="PIRSF006060">
    <property type="entry name" value="AA_transporter"/>
    <property type="match status" value="1"/>
</dbReference>
<evidence type="ECO:0000313" key="8">
    <source>
        <dbReference type="EMBL" id="TQR16664.1"/>
    </source>
</evidence>
<protein>
    <submittedName>
        <fullName evidence="8">APC family permease</fullName>
    </submittedName>
</protein>
<dbReference type="RefSeq" id="WP_142536908.1">
    <property type="nucleotide sequence ID" value="NZ_BMIE01000002.1"/>
</dbReference>
<feature type="transmembrane region" description="Helical" evidence="7">
    <location>
        <begin position="151"/>
        <end position="171"/>
    </location>
</feature>
<dbReference type="Pfam" id="PF13520">
    <property type="entry name" value="AA_permease_2"/>
    <property type="match status" value="1"/>
</dbReference>
<organism evidence="8 9">
    <name type="scientific">Psychrobacillus lasiicapitis</name>
    <dbReference type="NCBI Taxonomy" id="1636719"/>
    <lineage>
        <taxon>Bacteria</taxon>
        <taxon>Bacillati</taxon>
        <taxon>Bacillota</taxon>
        <taxon>Bacilli</taxon>
        <taxon>Bacillales</taxon>
        <taxon>Bacillaceae</taxon>
        <taxon>Psychrobacillus</taxon>
    </lineage>
</organism>
<dbReference type="OrthoDB" id="3181223at2"/>
<evidence type="ECO:0000256" key="1">
    <source>
        <dbReference type="ARBA" id="ARBA00004651"/>
    </source>
</evidence>
<feature type="transmembrane region" description="Helical" evidence="7">
    <location>
        <begin position="267"/>
        <end position="293"/>
    </location>
</feature>
<feature type="transmembrane region" description="Helical" evidence="7">
    <location>
        <begin position="82"/>
        <end position="100"/>
    </location>
</feature>
<dbReference type="InterPro" id="IPR002293">
    <property type="entry name" value="AA/rel_permease1"/>
</dbReference>
<dbReference type="AlphaFoldDB" id="A0A544TGT1"/>
<evidence type="ECO:0000313" key="9">
    <source>
        <dbReference type="Proteomes" id="UP000317316"/>
    </source>
</evidence>
<keyword evidence="3 7" id="KW-0812">Transmembrane</keyword>
<proteinExistence type="predicted"/>
<feature type="transmembrane region" description="Helical" evidence="7">
    <location>
        <begin position="415"/>
        <end position="433"/>
    </location>
</feature>
<feature type="transmembrane region" description="Helical" evidence="7">
    <location>
        <begin position="191"/>
        <end position="211"/>
    </location>
</feature>
<reference evidence="8 9" key="1">
    <citation type="submission" date="2019-05" db="EMBL/GenBank/DDBJ databases">
        <title>Psychrobacillus vulpis sp. nov., a new species isolated from feces of a red fox that inhabits in The Tablas de Daimiel Natural Park, Albacete, Spain.</title>
        <authorList>
            <person name="Rodriguez M."/>
            <person name="Reina J.C."/>
            <person name="Bejar V."/>
            <person name="Llamas I."/>
        </authorList>
    </citation>
    <scope>NUCLEOTIDE SEQUENCE [LARGE SCALE GENOMIC DNA]</scope>
    <source>
        <strain evidence="8 9">NEAU-3TGS17</strain>
    </source>
</reference>
<dbReference type="PANTHER" id="PTHR42770">
    <property type="entry name" value="AMINO ACID TRANSPORTER-RELATED"/>
    <property type="match status" value="1"/>
</dbReference>
<feature type="transmembrane region" description="Helical" evidence="7">
    <location>
        <begin position="347"/>
        <end position="367"/>
    </location>
</feature>
<evidence type="ECO:0000256" key="5">
    <source>
        <dbReference type="ARBA" id="ARBA00023136"/>
    </source>
</evidence>
<evidence type="ECO:0000256" key="4">
    <source>
        <dbReference type="ARBA" id="ARBA00022989"/>
    </source>
</evidence>
<dbReference type="InterPro" id="IPR050367">
    <property type="entry name" value="APC_superfamily"/>
</dbReference>
<dbReference type="PANTHER" id="PTHR42770:SF12">
    <property type="entry name" value="AMINO ACID TRANSPORTER"/>
    <property type="match status" value="1"/>
</dbReference>
<keyword evidence="5 7" id="KW-0472">Membrane</keyword>
<evidence type="ECO:0000256" key="6">
    <source>
        <dbReference type="SAM" id="MobiDB-lite"/>
    </source>
</evidence>
<feature type="transmembrane region" description="Helical" evidence="7">
    <location>
        <begin position="223"/>
        <end position="247"/>
    </location>
</feature>
<dbReference type="Gene3D" id="1.20.1740.10">
    <property type="entry name" value="Amino acid/polyamine transporter I"/>
    <property type="match status" value="1"/>
</dbReference>
<feature type="transmembrane region" description="Helical" evidence="7">
    <location>
        <begin position="120"/>
        <end position="139"/>
    </location>
</feature>
<gene>
    <name evidence="8" type="ORF">FG382_00410</name>
</gene>
<feature type="transmembrane region" description="Helical" evidence="7">
    <location>
        <begin position="42"/>
        <end position="61"/>
    </location>
</feature>
<dbReference type="EMBL" id="VDGH01000001">
    <property type="protein sequence ID" value="TQR16664.1"/>
    <property type="molecule type" value="Genomic_DNA"/>
</dbReference>
<evidence type="ECO:0000256" key="7">
    <source>
        <dbReference type="SAM" id="Phobius"/>
    </source>
</evidence>
<comment type="caution">
    <text evidence="8">The sequence shown here is derived from an EMBL/GenBank/DDBJ whole genome shotgun (WGS) entry which is preliminary data.</text>
</comment>
<name>A0A544TGT1_9BACI</name>
<dbReference type="GO" id="GO:0005886">
    <property type="term" value="C:plasma membrane"/>
    <property type="evidence" value="ECO:0007669"/>
    <property type="project" value="UniProtKB-SubCell"/>
</dbReference>
<sequence length="483" mass="52141">MSEIKLKRTLGFWTAYSASVGLVVSGTAMVVLGNGYGVGGPAFSIIAFISLAIILCVALSYSEMAAMLPGAGMVGEYTLPSFGKLPALFAVLAGYIVLVGTDGGTNMIVGGQSFETLTGIPWYIGVIFILVTLTAINLIGVSAFGKIQTTLAISMMVILGLLGVAGILGIGTVEQLAEQPVFSPLTWKQQAGTLGIAIWLFIGMEFVTPLAEEIKNPGRNIPLAMLFGCFSIWLVDLLFGLGITKYIELDVLAQSTIPHVDGASAMLGTPGLVLMGIVSILAAITTCDTYLAGVPRMLYGLSKEGLLPKVFSYLHPKTRTPWFGIFFVIGLILIVLTYAFINNANIGFITTMISVACATWLMSYIITQLNVIVLRKRYPEAKRPFKTPLYPLPQIVGITACVYMIYTLYVDLQVLKISLLVISVILVFGIVYLKKNKQDLFTPVPLDEMLDKIKGRSEFDDTEDKDRQGKVKGLVEVESKAVN</sequence>
<evidence type="ECO:0000256" key="3">
    <source>
        <dbReference type="ARBA" id="ARBA00022692"/>
    </source>
</evidence>
<dbReference type="Proteomes" id="UP000317316">
    <property type="component" value="Unassembled WGS sequence"/>
</dbReference>
<keyword evidence="9" id="KW-1185">Reference proteome</keyword>
<comment type="subcellular location">
    <subcellularLocation>
        <location evidence="1">Cell membrane</location>
        <topology evidence="1">Multi-pass membrane protein</topology>
    </subcellularLocation>
</comment>
<keyword evidence="4 7" id="KW-1133">Transmembrane helix</keyword>
<keyword evidence="2" id="KW-1003">Cell membrane</keyword>
<accession>A0A544TGT1</accession>
<dbReference type="GO" id="GO:0022857">
    <property type="term" value="F:transmembrane transporter activity"/>
    <property type="evidence" value="ECO:0007669"/>
    <property type="project" value="InterPro"/>
</dbReference>
<feature type="transmembrane region" description="Helical" evidence="7">
    <location>
        <begin position="12"/>
        <end position="36"/>
    </location>
</feature>
<evidence type="ECO:0000256" key="2">
    <source>
        <dbReference type="ARBA" id="ARBA00022475"/>
    </source>
</evidence>
<feature type="transmembrane region" description="Helical" evidence="7">
    <location>
        <begin position="388"/>
        <end position="409"/>
    </location>
</feature>
<feature type="region of interest" description="Disordered" evidence="6">
    <location>
        <begin position="458"/>
        <end position="483"/>
    </location>
</feature>